<feature type="transmembrane region" description="Helical" evidence="1">
    <location>
        <begin position="135"/>
        <end position="153"/>
    </location>
</feature>
<name>A0A1I0Z932_9FLAO</name>
<dbReference type="Pfam" id="PF14897">
    <property type="entry name" value="EpsG"/>
    <property type="match status" value="1"/>
</dbReference>
<protein>
    <submittedName>
        <fullName evidence="2">EpsG family protein</fullName>
    </submittedName>
</protein>
<feature type="transmembrane region" description="Helical" evidence="1">
    <location>
        <begin position="252"/>
        <end position="272"/>
    </location>
</feature>
<evidence type="ECO:0000313" key="2">
    <source>
        <dbReference type="EMBL" id="SFB20733.1"/>
    </source>
</evidence>
<gene>
    <name evidence="2" type="ORF">SAMN05660845_2027</name>
</gene>
<dbReference type="RefSeq" id="WP_091476870.1">
    <property type="nucleotide sequence ID" value="NZ_FOJT01000005.1"/>
</dbReference>
<feature type="transmembrane region" description="Helical" evidence="1">
    <location>
        <begin position="109"/>
        <end position="128"/>
    </location>
</feature>
<keyword evidence="1" id="KW-0472">Membrane</keyword>
<evidence type="ECO:0000256" key="1">
    <source>
        <dbReference type="SAM" id="Phobius"/>
    </source>
</evidence>
<dbReference type="AlphaFoldDB" id="A0A1I0Z932"/>
<dbReference type="OrthoDB" id="1649543at2"/>
<accession>A0A1I0Z932</accession>
<feature type="transmembrane region" description="Helical" evidence="1">
    <location>
        <begin position="179"/>
        <end position="205"/>
    </location>
</feature>
<keyword evidence="1" id="KW-1133">Transmembrane helix</keyword>
<sequence>MIVNLSVIFLILFFGFVFYNIPTLGLVNSSSNRKRYIRIICFILILQSGLRNVAVGEDTYTYYLAFNDISRTSWENVRTIFFDYFRYGIGKDPGFIVFQKFFQIFSNDFQVFLFFVAFLFFTAFGRFLYKNTSKISDLIIAFFMYSIMFYTFYSYTGIRQTIATAILLLGYEFLKKKRMILYFLVILLASFFHKSALIFILFYFLSYIKNAKILTWSVLLLFPILLFFSDTLSTYFIAATNSYSEYEATEKYRPITFIVLMLVLTFVGALNYDRIIKINPDARLYFIAFSIAIFFMAFVLQIHGYMRVVQYFSFFMVLFIPEILKSFERFSKKIKNEVTILTMIVLISLFLKANFTQEVRYGFFWEEMRLPNHYFVPD</sequence>
<feature type="transmembrane region" description="Helical" evidence="1">
    <location>
        <begin position="217"/>
        <end position="240"/>
    </location>
</feature>
<keyword evidence="1" id="KW-0812">Transmembrane</keyword>
<feature type="transmembrane region" description="Helical" evidence="1">
    <location>
        <begin position="6"/>
        <end position="27"/>
    </location>
</feature>
<keyword evidence="3" id="KW-1185">Reference proteome</keyword>
<evidence type="ECO:0000313" key="3">
    <source>
        <dbReference type="Proteomes" id="UP000199604"/>
    </source>
</evidence>
<organism evidence="2 3">
    <name type="scientific">Flavobacterium swingsii</name>
    <dbReference type="NCBI Taxonomy" id="498292"/>
    <lineage>
        <taxon>Bacteria</taxon>
        <taxon>Pseudomonadati</taxon>
        <taxon>Bacteroidota</taxon>
        <taxon>Flavobacteriia</taxon>
        <taxon>Flavobacteriales</taxon>
        <taxon>Flavobacteriaceae</taxon>
        <taxon>Flavobacterium</taxon>
    </lineage>
</organism>
<dbReference type="EMBL" id="FOJT01000005">
    <property type="protein sequence ID" value="SFB20733.1"/>
    <property type="molecule type" value="Genomic_DNA"/>
</dbReference>
<reference evidence="3" key="1">
    <citation type="submission" date="2016-10" db="EMBL/GenBank/DDBJ databases">
        <authorList>
            <person name="Varghese N."/>
            <person name="Submissions S."/>
        </authorList>
    </citation>
    <scope>NUCLEOTIDE SEQUENCE [LARGE SCALE GENOMIC DNA]</scope>
    <source>
        <strain evidence="3">DSM 21789</strain>
    </source>
</reference>
<dbReference type="Proteomes" id="UP000199604">
    <property type="component" value="Unassembled WGS sequence"/>
</dbReference>
<feature type="transmembrane region" description="Helical" evidence="1">
    <location>
        <begin position="284"/>
        <end position="302"/>
    </location>
</feature>
<feature type="transmembrane region" description="Helical" evidence="1">
    <location>
        <begin position="336"/>
        <end position="355"/>
    </location>
</feature>
<dbReference type="InterPro" id="IPR049458">
    <property type="entry name" value="EpsG-like"/>
</dbReference>
<feature type="transmembrane region" description="Helical" evidence="1">
    <location>
        <begin position="36"/>
        <end position="54"/>
    </location>
</feature>
<dbReference type="STRING" id="498292.SAMN05660845_2027"/>
<proteinExistence type="predicted"/>